<dbReference type="GO" id="GO:0016020">
    <property type="term" value="C:membrane"/>
    <property type="evidence" value="ECO:0007669"/>
    <property type="project" value="TreeGrafter"/>
</dbReference>
<gene>
    <name evidence="15" type="ORF">BN860_02212g</name>
</gene>
<dbReference type="GO" id="GO:0006508">
    <property type="term" value="P:proteolysis"/>
    <property type="evidence" value="ECO:0007669"/>
    <property type="project" value="UniProtKB-KW"/>
</dbReference>
<dbReference type="InterPro" id="IPR001930">
    <property type="entry name" value="Peptidase_M1"/>
</dbReference>
<dbReference type="InterPro" id="IPR027268">
    <property type="entry name" value="Peptidase_M4/M1_CTD_sf"/>
</dbReference>
<protein>
    <recommendedName>
        <fullName evidence="11">Aminopeptidase</fullName>
        <ecNumber evidence="11">3.4.11.-</ecNumber>
    </recommendedName>
</protein>
<keyword evidence="4 9" id="KW-0479">Metal-binding</keyword>
<feature type="domain" description="Peptidase M1 membrane alanine aminopeptidase" evidence="12">
    <location>
        <begin position="255"/>
        <end position="474"/>
    </location>
</feature>
<evidence type="ECO:0000259" key="12">
    <source>
        <dbReference type="Pfam" id="PF01433"/>
    </source>
</evidence>
<evidence type="ECO:0000256" key="6">
    <source>
        <dbReference type="ARBA" id="ARBA00022833"/>
    </source>
</evidence>
<evidence type="ECO:0000259" key="13">
    <source>
        <dbReference type="Pfam" id="PF11838"/>
    </source>
</evidence>
<dbReference type="Proteomes" id="UP000019375">
    <property type="component" value="Unassembled WGS sequence"/>
</dbReference>
<dbReference type="Gene3D" id="2.60.40.1910">
    <property type="match status" value="1"/>
</dbReference>
<dbReference type="GO" id="GO:0070006">
    <property type="term" value="F:metalloaminopeptidase activity"/>
    <property type="evidence" value="ECO:0007669"/>
    <property type="project" value="TreeGrafter"/>
</dbReference>
<dbReference type="EMBL" id="HG316456">
    <property type="protein sequence ID" value="CDF88800.1"/>
    <property type="molecule type" value="Genomic_DNA"/>
</dbReference>
<evidence type="ECO:0000256" key="11">
    <source>
        <dbReference type="RuleBase" id="RU364040"/>
    </source>
</evidence>
<accession>A0A8J2T7T4</accession>
<dbReference type="Pfam" id="PF01433">
    <property type="entry name" value="Peptidase_M1"/>
    <property type="match status" value="1"/>
</dbReference>
<dbReference type="InterPro" id="IPR045357">
    <property type="entry name" value="Aminopeptidase_N-like_N"/>
</dbReference>
<sequence>MANSEKAFTLPDNFRPRSYEISLSNLDHKRRIFTGHVKIHFSCNKPSKKIHLNVRDLVIDSAEIRLVSDGRTLQLLSCETNSRLEAITLNVAEPISSNFSVHIDYRGVIQNNMSGFYRSKYKEHKSRKEKVMLSTQFEATDARGAFPCVDEPAQKATFKVSIIAEECYTVLSNMPEEKRSSRGSQVEHIFHTTPLMPTYLVAWAIGEFEFIEGKTEKEIYPTLDQYSIVDGTSKTTGVLPIRIYTSLGKRNQGLFALSVATKAVDLFSELFKIPYPLPKLDLLCVESYSHNAMENFSLITFRPSALLTNYKNGGDSNLAALEKVAYVVCHEIAHQWFGNLVTMQWWDELWLNEGFATWVGWYAVSLLFPHWDVRSIVMLRSHETALTLDALRESHPVKVTLRDPKDIDQVFDTISYLKGCSVLEMVSRYLGEKDFLAGVALYLERNRWGNATMEDLFDCIYQVSHVNMLENIRPWLLESGYPLLTVTESNDKLDIRQRQCGVCEEIKQTKYWWVPLLLTRDDEFLRKLDFTGKSIECGAGSKFNLLNTDGAAFYRVIYETPKLMEALCDNLINLSSRSKMSLIADVFALRPLANFLHLVSRIMMVHNSEDVYVWKMINTSLMKIRSVMFSPSDPKLLANFDLYILRLIDPWIEQALEYFRNCATISKNQEGASCPDSSIQFYDSILTTAGKLSHPGVVEAARALFLKGNINASNRAIVLTTVLSQPDTTRLIFDRVVEWLDKAVLEEVEIILRSLGGVTNPHLFESCFVLLFKIEQMNVQFLAEGWKDNPLIHSTILQSVRQYGRQLLNRLSVNQVIIARFVSFTFGYCRGKDSVQQIKLIFEGFDISAFDRVLNQTLELIEGNTGYYANNASLWKEFFK</sequence>
<dbReference type="PANTHER" id="PTHR11533:SF171">
    <property type="entry name" value="AMINOPEPTIDASE"/>
    <property type="match status" value="1"/>
</dbReference>
<evidence type="ECO:0000313" key="16">
    <source>
        <dbReference type="Proteomes" id="UP000019375"/>
    </source>
</evidence>
<feature type="domain" description="ERAP1-like C-terminal" evidence="13">
    <location>
        <begin position="545"/>
        <end position="862"/>
    </location>
</feature>
<dbReference type="SUPFAM" id="SSF55486">
    <property type="entry name" value="Metalloproteases ('zincins'), catalytic domain"/>
    <property type="match status" value="1"/>
</dbReference>
<dbReference type="AlphaFoldDB" id="A0A8J2T7T4"/>
<dbReference type="OrthoDB" id="10031169at2759"/>
<evidence type="ECO:0000256" key="10">
    <source>
        <dbReference type="PIRSR" id="PIRSR634016-4"/>
    </source>
</evidence>
<dbReference type="GO" id="GO:0042277">
    <property type="term" value="F:peptide binding"/>
    <property type="evidence" value="ECO:0007669"/>
    <property type="project" value="TreeGrafter"/>
</dbReference>
<organism evidence="15 16">
    <name type="scientific">Zygosaccharomyces bailii (strain CLIB 213 / ATCC 58445 / CBS 680 / BCRC 21525 / NBRC 1098 / NCYC 1416 / NRRL Y-2227)</name>
    <dbReference type="NCBI Taxonomy" id="1333698"/>
    <lineage>
        <taxon>Eukaryota</taxon>
        <taxon>Fungi</taxon>
        <taxon>Dikarya</taxon>
        <taxon>Ascomycota</taxon>
        <taxon>Saccharomycotina</taxon>
        <taxon>Saccharomycetes</taxon>
        <taxon>Saccharomycetales</taxon>
        <taxon>Saccharomycetaceae</taxon>
        <taxon>Zygosaccharomyces</taxon>
    </lineage>
</organism>
<dbReference type="InterPro" id="IPR050344">
    <property type="entry name" value="Peptidase_M1_aminopeptidases"/>
</dbReference>
<evidence type="ECO:0000256" key="8">
    <source>
        <dbReference type="PIRSR" id="PIRSR634016-1"/>
    </source>
</evidence>
<keyword evidence="7 11" id="KW-0482">Metalloprotease</keyword>
<dbReference type="InterPro" id="IPR034016">
    <property type="entry name" value="M1_APN-typ"/>
</dbReference>
<feature type="domain" description="Aminopeptidase N-like N-terminal" evidence="14">
    <location>
        <begin position="16"/>
        <end position="200"/>
    </location>
</feature>
<dbReference type="GO" id="GO:0008270">
    <property type="term" value="F:zinc ion binding"/>
    <property type="evidence" value="ECO:0007669"/>
    <property type="project" value="UniProtKB-UniRule"/>
</dbReference>
<dbReference type="FunFam" id="1.10.390.10:FF:000006">
    <property type="entry name" value="Puromycin-sensitive aminopeptidase"/>
    <property type="match status" value="1"/>
</dbReference>
<keyword evidence="16" id="KW-1185">Reference proteome</keyword>
<evidence type="ECO:0000259" key="14">
    <source>
        <dbReference type="Pfam" id="PF17900"/>
    </source>
</evidence>
<name>A0A8J2T7T4_ZYGB2</name>
<dbReference type="InterPro" id="IPR014782">
    <property type="entry name" value="Peptidase_M1_dom"/>
</dbReference>
<keyword evidence="3 11" id="KW-0645">Protease</keyword>
<evidence type="ECO:0000256" key="1">
    <source>
        <dbReference type="ARBA" id="ARBA00010136"/>
    </source>
</evidence>
<dbReference type="PRINTS" id="PR00756">
    <property type="entry name" value="ALADIPTASE"/>
</dbReference>
<evidence type="ECO:0000256" key="9">
    <source>
        <dbReference type="PIRSR" id="PIRSR634016-3"/>
    </source>
</evidence>
<dbReference type="EC" id="3.4.11.-" evidence="11"/>
<evidence type="ECO:0000256" key="2">
    <source>
        <dbReference type="ARBA" id="ARBA00022438"/>
    </source>
</evidence>
<feature type="active site" description="Proton acceptor" evidence="8">
    <location>
        <position position="331"/>
    </location>
</feature>
<keyword evidence="2 11" id="KW-0031">Aminopeptidase</keyword>
<comment type="similarity">
    <text evidence="1 11">Belongs to the peptidase M1 family.</text>
</comment>
<evidence type="ECO:0000313" key="15">
    <source>
        <dbReference type="EMBL" id="CDF88800.1"/>
    </source>
</evidence>
<evidence type="ECO:0000256" key="3">
    <source>
        <dbReference type="ARBA" id="ARBA00022670"/>
    </source>
</evidence>
<dbReference type="PANTHER" id="PTHR11533">
    <property type="entry name" value="PROTEASE M1 ZINC METALLOPROTEASE"/>
    <property type="match status" value="1"/>
</dbReference>
<evidence type="ECO:0000256" key="5">
    <source>
        <dbReference type="ARBA" id="ARBA00022801"/>
    </source>
</evidence>
<dbReference type="InterPro" id="IPR042097">
    <property type="entry name" value="Aminopeptidase_N-like_N_sf"/>
</dbReference>
<dbReference type="Gene3D" id="1.25.50.20">
    <property type="match status" value="1"/>
</dbReference>
<feature type="binding site" evidence="9">
    <location>
        <position position="353"/>
    </location>
    <ligand>
        <name>Zn(2+)</name>
        <dbReference type="ChEBI" id="CHEBI:29105"/>
        <note>catalytic</note>
    </ligand>
</feature>
<dbReference type="GO" id="GO:0005737">
    <property type="term" value="C:cytoplasm"/>
    <property type="evidence" value="ECO:0007669"/>
    <property type="project" value="TreeGrafter"/>
</dbReference>
<dbReference type="Gene3D" id="2.60.40.1730">
    <property type="entry name" value="tricorn interacting facor f3 domain"/>
    <property type="match status" value="1"/>
</dbReference>
<feature type="binding site" evidence="9">
    <location>
        <position position="330"/>
    </location>
    <ligand>
        <name>Zn(2+)</name>
        <dbReference type="ChEBI" id="CHEBI:29105"/>
        <note>catalytic</note>
    </ligand>
</feature>
<dbReference type="GO" id="GO:0043171">
    <property type="term" value="P:peptide catabolic process"/>
    <property type="evidence" value="ECO:0007669"/>
    <property type="project" value="TreeGrafter"/>
</dbReference>
<comment type="cofactor">
    <cofactor evidence="9 11">
        <name>Zn(2+)</name>
        <dbReference type="ChEBI" id="CHEBI:29105"/>
    </cofactor>
    <text evidence="9 11">Binds 1 zinc ion per subunit.</text>
</comment>
<dbReference type="Pfam" id="PF17900">
    <property type="entry name" value="Peptidase_M1_N"/>
    <property type="match status" value="1"/>
</dbReference>
<proteinExistence type="inferred from homology"/>
<dbReference type="CDD" id="cd09601">
    <property type="entry name" value="M1_APN-Q_like"/>
    <property type="match status" value="1"/>
</dbReference>
<dbReference type="Gene3D" id="1.10.390.10">
    <property type="entry name" value="Neutral Protease Domain 2"/>
    <property type="match status" value="1"/>
</dbReference>
<dbReference type="InterPro" id="IPR024571">
    <property type="entry name" value="ERAP1-like_C_dom"/>
</dbReference>
<dbReference type="SUPFAM" id="SSF63737">
    <property type="entry name" value="Leukotriene A4 hydrolase N-terminal domain"/>
    <property type="match status" value="1"/>
</dbReference>
<keyword evidence="6 9" id="KW-0862">Zinc</keyword>
<dbReference type="Pfam" id="PF11838">
    <property type="entry name" value="ERAP1_C"/>
    <property type="match status" value="1"/>
</dbReference>
<feature type="site" description="Transition state stabilizer" evidence="10">
    <location>
        <position position="416"/>
    </location>
</feature>
<evidence type="ECO:0000256" key="4">
    <source>
        <dbReference type="ARBA" id="ARBA00022723"/>
    </source>
</evidence>
<reference evidence="16" key="1">
    <citation type="journal article" date="2013" name="Genome Announc.">
        <title>Genome sequence of the food spoilage yeast Zygosaccharomyces bailii CLIB 213(T).</title>
        <authorList>
            <person name="Galeote V."/>
            <person name="Bigey F."/>
            <person name="Devillers H."/>
            <person name="Neuveglise C."/>
            <person name="Dequin S."/>
        </authorList>
    </citation>
    <scope>NUCLEOTIDE SEQUENCE [LARGE SCALE GENOMIC DNA]</scope>
    <source>
        <strain evidence="16">CLIB 213 / ATCC 58445 / CBS 680 / CCRC 21525 / NBRC 1098 / NCYC 1416 / NRRL Y-2227</strain>
    </source>
</reference>
<keyword evidence="5 11" id="KW-0378">Hydrolase</keyword>
<feature type="binding site" evidence="9">
    <location>
        <position position="334"/>
    </location>
    <ligand>
        <name>Zn(2+)</name>
        <dbReference type="ChEBI" id="CHEBI:29105"/>
        <note>catalytic</note>
    </ligand>
</feature>
<evidence type="ECO:0000256" key="7">
    <source>
        <dbReference type="ARBA" id="ARBA00023049"/>
    </source>
</evidence>